<dbReference type="VEuPathDB" id="VectorBase:RPRC012944"/>
<feature type="region of interest" description="Disordered" evidence="1">
    <location>
        <begin position="262"/>
        <end position="294"/>
    </location>
</feature>
<organism evidence="2 3">
    <name type="scientific">Rhodnius prolixus</name>
    <name type="common">Triatomid bug</name>
    <dbReference type="NCBI Taxonomy" id="13249"/>
    <lineage>
        <taxon>Eukaryota</taxon>
        <taxon>Metazoa</taxon>
        <taxon>Ecdysozoa</taxon>
        <taxon>Arthropoda</taxon>
        <taxon>Hexapoda</taxon>
        <taxon>Insecta</taxon>
        <taxon>Pterygota</taxon>
        <taxon>Neoptera</taxon>
        <taxon>Paraneoptera</taxon>
        <taxon>Hemiptera</taxon>
        <taxon>Heteroptera</taxon>
        <taxon>Panheteroptera</taxon>
        <taxon>Cimicomorpha</taxon>
        <taxon>Reduviidae</taxon>
        <taxon>Triatominae</taxon>
        <taxon>Rhodnius</taxon>
    </lineage>
</organism>
<proteinExistence type="predicted"/>
<feature type="region of interest" description="Disordered" evidence="1">
    <location>
        <begin position="176"/>
        <end position="215"/>
    </location>
</feature>
<dbReference type="EMBL" id="ACPB03017551">
    <property type="status" value="NOT_ANNOTATED_CDS"/>
    <property type="molecule type" value="Genomic_DNA"/>
</dbReference>
<dbReference type="EnsemblMetazoa" id="RPRC012944-RA">
    <property type="protein sequence ID" value="RPRC012944-PA"/>
    <property type="gene ID" value="RPRC012944"/>
</dbReference>
<evidence type="ECO:0000313" key="2">
    <source>
        <dbReference type="EnsemblMetazoa" id="RPRC012944-PA"/>
    </source>
</evidence>
<sequence length="294" mass="33437">TPTNLSSEPWDDIDEDILRAQLLSSLSSRIPDKHAENSTTFGPKYSKKQVKALLRAERKCFDSRSDKKLKLTSLKVNKENFKRVAKNKANDIAKRKMQEMLQNMNYFKRSHKKNSQLIGQTSAEVPIVPKFIISLEEDSTSEEDTINPLVSEQHDVVKSIDLFLQEARIENDMKQGLLGKDEKEGSSSKLEEPVVEGTKENKKTITGGSTPQVLKHLPAWQQEEYRRLKKQIAEKEKVLKAAKEKVLLPLETEGALKEVILPKEQKSQNEEENDTCSKIVEETVNTCSENDNES</sequence>
<accession>T1I9H2</accession>
<dbReference type="AlphaFoldDB" id="T1I9H2"/>
<reference evidence="2" key="1">
    <citation type="submission" date="2015-05" db="UniProtKB">
        <authorList>
            <consortium name="EnsemblMetazoa"/>
        </authorList>
    </citation>
    <scope>IDENTIFICATION</scope>
</reference>
<keyword evidence="3" id="KW-1185">Reference proteome</keyword>
<feature type="compositionally biased region" description="Basic and acidic residues" evidence="1">
    <location>
        <begin position="176"/>
        <end position="203"/>
    </location>
</feature>
<evidence type="ECO:0000256" key="1">
    <source>
        <dbReference type="SAM" id="MobiDB-lite"/>
    </source>
</evidence>
<dbReference type="HOGENOM" id="CLU_948575_0_0_1"/>
<dbReference type="InParanoid" id="T1I9H2"/>
<protein>
    <submittedName>
        <fullName evidence="2">Uncharacterized protein</fullName>
    </submittedName>
</protein>
<evidence type="ECO:0000313" key="3">
    <source>
        <dbReference type="Proteomes" id="UP000015103"/>
    </source>
</evidence>
<dbReference type="Proteomes" id="UP000015103">
    <property type="component" value="Unassembled WGS sequence"/>
</dbReference>
<feature type="compositionally biased region" description="Polar residues" evidence="1">
    <location>
        <begin position="283"/>
        <end position="294"/>
    </location>
</feature>
<name>T1I9H2_RHOPR</name>